<protein>
    <submittedName>
        <fullName evidence="1">Uncharacterized protein</fullName>
    </submittedName>
</protein>
<organism evidence="1 2">
    <name type="scientific">candidate division MSBL1 archaeon SCGC-AAA259E19</name>
    <dbReference type="NCBI Taxonomy" id="1698264"/>
    <lineage>
        <taxon>Archaea</taxon>
        <taxon>Methanobacteriati</taxon>
        <taxon>Methanobacteriota</taxon>
        <taxon>candidate division MSBL1</taxon>
    </lineage>
</organism>
<keyword evidence="2" id="KW-1185">Reference proteome</keyword>
<evidence type="ECO:0000313" key="1">
    <source>
        <dbReference type="EMBL" id="KXA94571.1"/>
    </source>
</evidence>
<comment type="caution">
    <text evidence="1">The sequence shown here is derived from an EMBL/GenBank/DDBJ whole genome shotgun (WGS) entry which is preliminary data.</text>
</comment>
<evidence type="ECO:0000313" key="2">
    <source>
        <dbReference type="Proteomes" id="UP000070284"/>
    </source>
</evidence>
<dbReference type="EMBL" id="LHXO01000050">
    <property type="protein sequence ID" value="KXA94571.1"/>
    <property type="molecule type" value="Genomic_DNA"/>
</dbReference>
<dbReference type="AlphaFoldDB" id="A0A133UK44"/>
<dbReference type="Proteomes" id="UP000070284">
    <property type="component" value="Unassembled WGS sequence"/>
</dbReference>
<name>A0A133UK44_9EURY</name>
<reference evidence="1 2" key="1">
    <citation type="journal article" date="2016" name="Sci. Rep.">
        <title>Metabolic traits of an uncultured archaeal lineage -MSBL1- from brine pools of the Red Sea.</title>
        <authorList>
            <person name="Mwirichia R."/>
            <person name="Alam I."/>
            <person name="Rashid M."/>
            <person name="Vinu M."/>
            <person name="Ba-Alawi W."/>
            <person name="Anthony Kamau A."/>
            <person name="Kamanda Ngugi D."/>
            <person name="Goker M."/>
            <person name="Klenk H.P."/>
            <person name="Bajic V."/>
            <person name="Stingl U."/>
        </authorList>
    </citation>
    <scope>NUCLEOTIDE SEQUENCE [LARGE SCALE GENOMIC DNA]</scope>
    <source>
        <strain evidence="1">SCGC-AAA259E19</strain>
    </source>
</reference>
<proteinExistence type="predicted"/>
<accession>A0A133UK44</accession>
<gene>
    <name evidence="1" type="ORF">AKJ65_04010</name>
</gene>
<sequence>MSNVYNDYKIVSGVDKTRGKLPTSNKLCHKYLDSVYYLKEKDIKDVIKRESRKESDIHLLHNPDYLISALGLGNEVFFYEFSLSLSYNPDETKNFIEKKFRQFESNEQKRLKIEVRE</sequence>